<reference evidence="9" key="1">
    <citation type="submission" date="2022-01" db="EMBL/GenBank/DDBJ databases">
        <authorList>
            <person name="King R."/>
        </authorList>
    </citation>
    <scope>NUCLEOTIDE SEQUENCE</scope>
</reference>
<dbReference type="Proteomes" id="UP001153620">
    <property type="component" value="Chromosome 1"/>
</dbReference>
<dbReference type="InterPro" id="IPR036728">
    <property type="entry name" value="PBP_GOBP_sf"/>
</dbReference>
<feature type="domain" description="OBP47-like" evidence="8">
    <location>
        <begin position="47"/>
        <end position="179"/>
    </location>
</feature>
<keyword evidence="3" id="KW-0813">Transport</keyword>
<organism evidence="9 10">
    <name type="scientific">Chironomus riparius</name>
    <dbReference type="NCBI Taxonomy" id="315576"/>
    <lineage>
        <taxon>Eukaryota</taxon>
        <taxon>Metazoa</taxon>
        <taxon>Ecdysozoa</taxon>
        <taxon>Arthropoda</taxon>
        <taxon>Hexapoda</taxon>
        <taxon>Insecta</taxon>
        <taxon>Pterygota</taxon>
        <taxon>Neoptera</taxon>
        <taxon>Endopterygota</taxon>
        <taxon>Diptera</taxon>
        <taxon>Nematocera</taxon>
        <taxon>Chironomoidea</taxon>
        <taxon>Chironomidae</taxon>
        <taxon>Chironominae</taxon>
        <taxon>Chironomus</taxon>
    </lineage>
</organism>
<name>A0A9N9WKT7_9DIPT</name>
<dbReference type="AlphaFoldDB" id="A0A9N9WKT7"/>
<feature type="signal peptide" evidence="7">
    <location>
        <begin position="1"/>
        <end position="16"/>
    </location>
</feature>
<evidence type="ECO:0000256" key="3">
    <source>
        <dbReference type="ARBA" id="ARBA00022448"/>
    </source>
</evidence>
<protein>
    <recommendedName>
        <fullName evidence="8">OBP47-like domain-containing protein</fullName>
    </recommendedName>
</protein>
<evidence type="ECO:0000313" key="10">
    <source>
        <dbReference type="Proteomes" id="UP001153620"/>
    </source>
</evidence>
<evidence type="ECO:0000256" key="7">
    <source>
        <dbReference type="SAM" id="SignalP"/>
    </source>
</evidence>
<dbReference type="PANTHER" id="PTHR21066">
    <property type="entry name" value="ODORANT-BINDING PROTEIN 59A-RELATED"/>
    <property type="match status" value="1"/>
</dbReference>
<comment type="subcellular location">
    <subcellularLocation>
        <location evidence="1">Secreted</location>
    </subcellularLocation>
</comment>
<keyword evidence="6" id="KW-0552">Olfaction</keyword>
<evidence type="ECO:0000256" key="5">
    <source>
        <dbReference type="ARBA" id="ARBA00022606"/>
    </source>
</evidence>
<dbReference type="GO" id="GO:0005576">
    <property type="term" value="C:extracellular region"/>
    <property type="evidence" value="ECO:0007669"/>
    <property type="project" value="UniProtKB-SubCell"/>
</dbReference>
<keyword evidence="7" id="KW-0732">Signal</keyword>
<dbReference type="InterPro" id="IPR054577">
    <property type="entry name" value="OBP47-like_dom"/>
</dbReference>
<dbReference type="OrthoDB" id="7730192at2759"/>
<dbReference type="SUPFAM" id="SSF47565">
    <property type="entry name" value="Insect pheromone/odorant-binding proteins"/>
    <property type="match status" value="1"/>
</dbReference>
<comment type="similarity">
    <text evidence="2">Belongs to the PBP/GOBP family.</text>
</comment>
<dbReference type="GO" id="GO:0007608">
    <property type="term" value="P:sensory perception of smell"/>
    <property type="evidence" value="ECO:0007669"/>
    <property type="project" value="UniProtKB-KW"/>
</dbReference>
<dbReference type="Pfam" id="PF22651">
    <property type="entry name" value="OBP47_like"/>
    <property type="match status" value="1"/>
</dbReference>
<dbReference type="Gene3D" id="1.10.238.270">
    <property type="match status" value="1"/>
</dbReference>
<dbReference type="EMBL" id="OU895877">
    <property type="protein sequence ID" value="CAG9799397.1"/>
    <property type="molecule type" value="Genomic_DNA"/>
</dbReference>
<evidence type="ECO:0000256" key="4">
    <source>
        <dbReference type="ARBA" id="ARBA00022525"/>
    </source>
</evidence>
<feature type="chain" id="PRO_5040516330" description="OBP47-like domain-containing protein" evidence="7">
    <location>
        <begin position="17"/>
        <end position="193"/>
    </location>
</feature>
<keyword evidence="5" id="KW-0716">Sensory transduction</keyword>
<dbReference type="PANTHER" id="PTHR21066:SF3">
    <property type="entry name" value="IP02236P"/>
    <property type="match status" value="1"/>
</dbReference>
<proteinExistence type="inferred from homology"/>
<sequence length="193" mass="20803">MKQIIVAVAVIAMVFAHPPDMDPACAPFNLPKNATFSDCCQMKVQMIPTDVFQKCASQFPKHPPPPPAQDGKPMGPPPMFCCITECVMKELKVFVDGKVDVNAAVTQLIGSDSSLKSTAESAVNYCVNKTSTMPSPPPSPGATCSPIPMMMIGCVYGQIYKNCGSQIVPNKPECTQLSDFAKKCDWVPPMKKD</sequence>
<gene>
    <name evidence="9" type="ORF">CHIRRI_LOCUS2364</name>
</gene>
<dbReference type="GO" id="GO:0005549">
    <property type="term" value="F:odorant binding"/>
    <property type="evidence" value="ECO:0007669"/>
    <property type="project" value="InterPro"/>
</dbReference>
<evidence type="ECO:0000256" key="6">
    <source>
        <dbReference type="ARBA" id="ARBA00022725"/>
    </source>
</evidence>
<accession>A0A9N9WKT7</accession>
<evidence type="ECO:0000259" key="8">
    <source>
        <dbReference type="Pfam" id="PF22651"/>
    </source>
</evidence>
<evidence type="ECO:0000256" key="1">
    <source>
        <dbReference type="ARBA" id="ARBA00004613"/>
    </source>
</evidence>
<reference evidence="9" key="2">
    <citation type="submission" date="2022-10" db="EMBL/GenBank/DDBJ databases">
        <authorList>
            <consortium name="ENA_rothamsted_submissions"/>
            <consortium name="culmorum"/>
            <person name="King R."/>
        </authorList>
    </citation>
    <scope>NUCLEOTIDE SEQUENCE</scope>
</reference>
<evidence type="ECO:0000313" key="9">
    <source>
        <dbReference type="EMBL" id="CAG9799397.1"/>
    </source>
</evidence>
<evidence type="ECO:0000256" key="2">
    <source>
        <dbReference type="ARBA" id="ARBA00008098"/>
    </source>
</evidence>
<dbReference type="InterPro" id="IPR052295">
    <property type="entry name" value="Odorant-binding_protein"/>
</dbReference>
<keyword evidence="10" id="KW-1185">Reference proteome</keyword>
<keyword evidence="4" id="KW-0964">Secreted</keyword>